<keyword evidence="5 7" id="KW-0949">S-adenosyl-L-methionine</keyword>
<feature type="binding site" evidence="7">
    <location>
        <position position="133"/>
    </location>
    <ligand>
        <name>S-adenosyl-L-methionine</name>
        <dbReference type="ChEBI" id="CHEBI:59789"/>
    </ligand>
</feature>
<dbReference type="Pfam" id="PF17125">
    <property type="entry name" value="Methyltr_RsmF_N"/>
    <property type="match status" value="1"/>
</dbReference>
<dbReference type="Proteomes" id="UP000187651">
    <property type="component" value="Unassembled WGS sequence"/>
</dbReference>
<dbReference type="PRINTS" id="PR02008">
    <property type="entry name" value="RCMTFAMILY"/>
</dbReference>
<dbReference type="InterPro" id="IPR029063">
    <property type="entry name" value="SAM-dependent_MTases_sf"/>
</dbReference>
<feature type="binding site" evidence="7">
    <location>
        <position position="178"/>
    </location>
    <ligand>
        <name>S-adenosyl-L-methionine</name>
        <dbReference type="ChEBI" id="CHEBI:59789"/>
    </ligand>
</feature>
<feature type="binding site" evidence="7">
    <location>
        <position position="160"/>
    </location>
    <ligand>
        <name>S-adenosyl-L-methionine</name>
        <dbReference type="ChEBI" id="CHEBI:59789"/>
    </ligand>
</feature>
<keyword evidence="6 7" id="KW-0694">RNA-binding</keyword>
<dbReference type="AlphaFoldDB" id="A0A1G9VHR4"/>
<evidence type="ECO:0000256" key="2">
    <source>
        <dbReference type="ARBA" id="ARBA00022490"/>
    </source>
</evidence>
<dbReference type="Gene3D" id="2.30.130.60">
    <property type="match status" value="1"/>
</dbReference>
<dbReference type="CDD" id="cd21147">
    <property type="entry name" value="RsmF_methylt_CTD1"/>
    <property type="match status" value="1"/>
</dbReference>
<accession>A0A1G9VHR4</accession>
<proteinExistence type="inferred from homology"/>
<gene>
    <name evidence="9" type="ORF">SAMN05216544_0965</name>
</gene>
<organism evidence="9 10">
    <name type="scientific">Lachnospira pectinoschiza</name>
    <dbReference type="NCBI Taxonomy" id="28052"/>
    <lineage>
        <taxon>Bacteria</taxon>
        <taxon>Bacillati</taxon>
        <taxon>Bacillota</taxon>
        <taxon>Clostridia</taxon>
        <taxon>Lachnospirales</taxon>
        <taxon>Lachnospiraceae</taxon>
        <taxon>Lachnospira</taxon>
    </lineage>
</organism>
<dbReference type="GO" id="GO:0006396">
    <property type="term" value="P:RNA processing"/>
    <property type="evidence" value="ECO:0007669"/>
    <property type="project" value="InterPro"/>
</dbReference>
<name>A0A1G9VHR4_9FIRM</name>
<dbReference type="InterPro" id="IPR018314">
    <property type="entry name" value="RsmB/NOL1/NOP2-like_CS"/>
</dbReference>
<evidence type="ECO:0000256" key="5">
    <source>
        <dbReference type="ARBA" id="ARBA00022691"/>
    </source>
</evidence>
<keyword evidence="2" id="KW-0963">Cytoplasm</keyword>
<dbReference type="InterPro" id="IPR023267">
    <property type="entry name" value="RCMT"/>
</dbReference>
<dbReference type="PROSITE" id="PS01153">
    <property type="entry name" value="NOL1_NOP2_SUN"/>
    <property type="match status" value="1"/>
</dbReference>
<dbReference type="SUPFAM" id="SSF53335">
    <property type="entry name" value="S-adenosyl-L-methionine-dependent methyltransferases"/>
    <property type="match status" value="1"/>
</dbReference>
<dbReference type="Pfam" id="PF13636">
    <property type="entry name" value="Methyltranf_PUA"/>
    <property type="match status" value="1"/>
</dbReference>
<evidence type="ECO:0000259" key="8">
    <source>
        <dbReference type="PROSITE" id="PS51686"/>
    </source>
</evidence>
<keyword evidence="10" id="KW-1185">Reference proteome</keyword>
<dbReference type="Pfam" id="PF01189">
    <property type="entry name" value="Methyltr_RsmB-F"/>
    <property type="match status" value="1"/>
</dbReference>
<dbReference type="NCBIfam" id="TIGR00446">
    <property type="entry name" value="nop2p"/>
    <property type="match status" value="1"/>
</dbReference>
<keyword evidence="3 7" id="KW-0489">Methyltransferase</keyword>
<dbReference type="PANTHER" id="PTHR22807">
    <property type="entry name" value="NOP2 YEAST -RELATED NOL1/NOP2/FMU SUN DOMAIN-CONTAINING"/>
    <property type="match status" value="1"/>
</dbReference>
<dbReference type="OrthoDB" id="9810297at2"/>
<evidence type="ECO:0000256" key="4">
    <source>
        <dbReference type="ARBA" id="ARBA00022679"/>
    </source>
</evidence>
<evidence type="ECO:0000256" key="3">
    <source>
        <dbReference type="ARBA" id="ARBA00022603"/>
    </source>
</evidence>
<evidence type="ECO:0000313" key="10">
    <source>
        <dbReference type="Proteomes" id="UP000187651"/>
    </source>
</evidence>
<dbReference type="GO" id="GO:0003723">
    <property type="term" value="F:RNA binding"/>
    <property type="evidence" value="ECO:0007669"/>
    <property type="project" value="UniProtKB-UniRule"/>
</dbReference>
<dbReference type="Gene3D" id="3.40.50.150">
    <property type="entry name" value="Vaccinia Virus protein VP39"/>
    <property type="match status" value="1"/>
</dbReference>
<dbReference type="InterPro" id="IPR031341">
    <property type="entry name" value="Methyltr_RsmF_N"/>
</dbReference>
<keyword evidence="4 7" id="KW-0808">Transferase</keyword>
<feature type="binding site" evidence="7">
    <location>
        <begin position="109"/>
        <end position="115"/>
    </location>
    <ligand>
        <name>S-adenosyl-L-methionine</name>
        <dbReference type="ChEBI" id="CHEBI:59789"/>
    </ligand>
</feature>
<dbReference type="PROSITE" id="PS51686">
    <property type="entry name" value="SAM_MT_RSMB_NOP"/>
    <property type="match status" value="1"/>
</dbReference>
<protein>
    <submittedName>
        <fullName evidence="9">NOL1/NOP2/sun family putative RNA methylase</fullName>
    </submittedName>
</protein>
<dbReference type="InterPro" id="IPR031340">
    <property type="entry name" value="RsmF_methylt_CI"/>
</dbReference>
<evidence type="ECO:0000256" key="7">
    <source>
        <dbReference type="PROSITE-ProRule" id="PRU01023"/>
    </source>
</evidence>
<feature type="domain" description="SAM-dependent MTase RsmB/NOP-type" evidence="8">
    <location>
        <begin position="22"/>
        <end position="302"/>
    </location>
</feature>
<dbReference type="Gene3D" id="3.30.70.1170">
    <property type="entry name" value="Sun protein, domain 3"/>
    <property type="match status" value="1"/>
</dbReference>
<sequence>MNLPEKYLASMKEMLGDDFESYLNSFDDTRLYGLRVNNLKISTEDFLKISPFKLKPIPWIENGFYYEEEDKPAKHPYYFAGLYYIQEPSAMTPANVLPINKGDVVFDMCAAPGGKSTELAAKLDNTGLLITNDISNSRTKALLKNVEVNGDNKICVLNEDPKQIKDRFSEFFDKILIDAPCSGEGMFRKDNKLIKAWEKTGPEVYAEIQRSVIMSGAEMLKPGGMMLYSTCTFSKLEDEETIKYLLTNRDDFELVDIKPYEGFSHGFEESDSDKEMNISKTVRIFPHKMEGEGHFVALLKKKGELDPDNNIHFVNPGFNNKVPKEVTDFLDFFNFDYDSKYINIRGTYCYLVSKYMQEEKGLRIIRNGLLLGEIKKNRFEPSQALAMALKLKDYPNVIDLDVNDERVVKYLKGETLDCDDFTDVKNGWVLIGVSGYPLGWGKFNNGQVKNKYLAGWRWM</sequence>
<dbReference type="InterPro" id="IPR001678">
    <property type="entry name" value="MeTrfase_RsmB-F_NOP2_dom"/>
</dbReference>
<comment type="similarity">
    <text evidence="1 7">Belongs to the class I-like SAM-binding methyltransferase superfamily. RsmB/NOP family.</text>
</comment>
<evidence type="ECO:0000256" key="1">
    <source>
        <dbReference type="ARBA" id="ARBA00007494"/>
    </source>
</evidence>
<dbReference type="InterPro" id="IPR011023">
    <property type="entry name" value="Nop2p"/>
</dbReference>
<dbReference type="EMBL" id="FNHZ01000002">
    <property type="protein sequence ID" value="SDM71623.1"/>
    <property type="molecule type" value="Genomic_DNA"/>
</dbReference>
<feature type="active site" description="Nucleophile" evidence="7">
    <location>
        <position position="231"/>
    </location>
</feature>
<evidence type="ECO:0000256" key="6">
    <source>
        <dbReference type="ARBA" id="ARBA00022884"/>
    </source>
</evidence>
<reference evidence="10" key="1">
    <citation type="submission" date="2016-10" db="EMBL/GenBank/DDBJ databases">
        <authorList>
            <person name="Varghese N."/>
            <person name="Submissions S."/>
        </authorList>
    </citation>
    <scope>NUCLEOTIDE SEQUENCE [LARGE SCALE GENOMIC DNA]</scope>
    <source>
        <strain evidence="10">M83</strain>
    </source>
</reference>
<dbReference type="Pfam" id="PF17126">
    <property type="entry name" value="RsmF_methylt_CI"/>
    <property type="match status" value="1"/>
</dbReference>
<dbReference type="GO" id="GO:0001510">
    <property type="term" value="P:RNA methylation"/>
    <property type="evidence" value="ECO:0007669"/>
    <property type="project" value="InterPro"/>
</dbReference>
<evidence type="ECO:0000313" key="9">
    <source>
        <dbReference type="EMBL" id="SDM71623.1"/>
    </source>
</evidence>
<dbReference type="GO" id="GO:0008173">
    <property type="term" value="F:RNA methyltransferase activity"/>
    <property type="evidence" value="ECO:0007669"/>
    <property type="project" value="InterPro"/>
</dbReference>
<dbReference type="GO" id="GO:0008757">
    <property type="term" value="F:S-adenosylmethionine-dependent methyltransferase activity"/>
    <property type="evidence" value="ECO:0007669"/>
    <property type="project" value="InterPro"/>
</dbReference>
<dbReference type="PANTHER" id="PTHR22807:SF30">
    <property type="entry name" value="28S RRNA (CYTOSINE(4447)-C(5))-METHYLTRANSFERASE-RELATED"/>
    <property type="match status" value="1"/>
</dbReference>
<dbReference type="RefSeq" id="WP_074521183.1">
    <property type="nucleotide sequence ID" value="NZ_FNHZ01000002.1"/>
</dbReference>
<dbReference type="InterPro" id="IPR027391">
    <property type="entry name" value="Nol1_Nop2_Fmu_2"/>
</dbReference>
<dbReference type="InterPro" id="IPR049560">
    <property type="entry name" value="MeTrfase_RsmB-F_NOP2_cat"/>
</dbReference>